<feature type="non-terminal residue" evidence="9">
    <location>
        <position position="1"/>
    </location>
</feature>
<evidence type="ECO:0000256" key="4">
    <source>
        <dbReference type="ARBA" id="ARBA00022989"/>
    </source>
</evidence>
<evidence type="ECO:0000256" key="6">
    <source>
        <dbReference type="RuleBase" id="RU280814"/>
    </source>
</evidence>
<dbReference type="PANTHER" id="PTHR12308">
    <property type="entry name" value="ANOCTAMIN"/>
    <property type="match status" value="1"/>
</dbReference>
<keyword evidence="4 6" id="KW-1133">Transmembrane helix</keyword>
<dbReference type="InterPro" id="IPR049452">
    <property type="entry name" value="Anoctamin_TM"/>
</dbReference>
<accession>A0AAW0WU58</accession>
<evidence type="ECO:0000259" key="8">
    <source>
        <dbReference type="Pfam" id="PF04547"/>
    </source>
</evidence>
<evidence type="ECO:0000256" key="2">
    <source>
        <dbReference type="ARBA" id="ARBA00009671"/>
    </source>
</evidence>
<proteinExistence type="inferred from homology"/>
<keyword evidence="3 6" id="KW-0812">Transmembrane</keyword>
<dbReference type="InterPro" id="IPR007632">
    <property type="entry name" value="Anoctamin"/>
</dbReference>
<feature type="transmembrane region" description="Helical" evidence="6">
    <location>
        <begin position="106"/>
        <end position="127"/>
    </location>
</feature>
<feature type="region of interest" description="Disordered" evidence="7">
    <location>
        <begin position="455"/>
        <end position="484"/>
    </location>
</feature>
<dbReference type="PANTHER" id="PTHR12308:SF84">
    <property type="entry name" value="ANOCTAMIN"/>
    <property type="match status" value="1"/>
</dbReference>
<protein>
    <recommendedName>
        <fullName evidence="6">Anoctamin</fullName>
    </recommendedName>
</protein>
<comment type="caution">
    <text evidence="9">The sequence shown here is derived from an EMBL/GenBank/DDBJ whole genome shotgun (WGS) entry which is preliminary data.</text>
</comment>
<dbReference type="GO" id="GO:0005254">
    <property type="term" value="F:chloride channel activity"/>
    <property type="evidence" value="ECO:0007669"/>
    <property type="project" value="TreeGrafter"/>
</dbReference>
<feature type="transmembrane region" description="Helical" evidence="6">
    <location>
        <begin position="63"/>
        <end position="83"/>
    </location>
</feature>
<dbReference type="GO" id="GO:0005886">
    <property type="term" value="C:plasma membrane"/>
    <property type="evidence" value="ECO:0007669"/>
    <property type="project" value="TreeGrafter"/>
</dbReference>
<feature type="domain" description="Anoctamin transmembrane" evidence="8">
    <location>
        <begin position="2"/>
        <end position="421"/>
    </location>
</feature>
<gene>
    <name evidence="9" type="ORF">OTU49_005109</name>
</gene>
<dbReference type="AlphaFoldDB" id="A0AAW0WU58"/>
<feature type="transmembrane region" description="Helical" evidence="6">
    <location>
        <begin position="281"/>
        <end position="306"/>
    </location>
</feature>
<keyword evidence="10" id="KW-1185">Reference proteome</keyword>
<reference evidence="9 10" key="1">
    <citation type="journal article" date="2024" name="BMC Genomics">
        <title>Genome assembly of redclaw crayfish (Cherax quadricarinatus) provides insights into its immune adaptation and hypoxia tolerance.</title>
        <authorList>
            <person name="Liu Z."/>
            <person name="Zheng J."/>
            <person name="Li H."/>
            <person name="Fang K."/>
            <person name="Wang S."/>
            <person name="He J."/>
            <person name="Zhou D."/>
            <person name="Weng S."/>
            <person name="Chi M."/>
            <person name="Gu Z."/>
            <person name="He J."/>
            <person name="Li F."/>
            <person name="Wang M."/>
        </authorList>
    </citation>
    <scope>NUCLEOTIDE SEQUENCE [LARGE SCALE GENOMIC DNA]</scope>
    <source>
        <strain evidence="9">ZL_2023a</strain>
    </source>
</reference>
<evidence type="ECO:0000313" key="9">
    <source>
        <dbReference type="EMBL" id="KAK8735898.1"/>
    </source>
</evidence>
<dbReference type="Proteomes" id="UP001445076">
    <property type="component" value="Unassembled WGS sequence"/>
</dbReference>
<feature type="compositionally biased region" description="Polar residues" evidence="7">
    <location>
        <begin position="465"/>
        <end position="478"/>
    </location>
</feature>
<sequence>NKPEPYLPLWNQITRLVAANSVVILMLCIVIAAMFSVILYRMAVVIAMHQTESDLFRRNAKMVTSLTAACLNLMVIIILNYFYEKLVMWLTNLEVPRTETEFEDSFTLKMFLFQFINYYSSLIYIAFFKGRFFYHPGDLEARTNTLLKLRYDMCDPAGCLFELFVQLAIIMVGKQIFNNALEILYPIMLVWWHKRIGHDNQNSEAYTRWEQDYDLSAYTRLSLFNEYLEMVIQYGFVTIFVAAFPLAPLFALLNNIVEIRLDAYKYLTQCRRPRAERVQDIGIWFGILKGITYFSVFTNALVISYTSDFIPRLVYMYGYSPEGTTLKGYIENSLALFNTSEYTEDMGPDNRTGWPATCRYRAYRNNPDDKNPYGFTIQFWHVFTARLAFILIFEHVVFMLTGAVAMAIPDVPVEVKNQMIREKKVEKETLFEKEKSRIRNERRVHQISIPSDEHLNVDLGEGLSPHNSSRANTPSPSFLRNHRS</sequence>
<organism evidence="9 10">
    <name type="scientific">Cherax quadricarinatus</name>
    <name type="common">Australian red claw crayfish</name>
    <dbReference type="NCBI Taxonomy" id="27406"/>
    <lineage>
        <taxon>Eukaryota</taxon>
        <taxon>Metazoa</taxon>
        <taxon>Ecdysozoa</taxon>
        <taxon>Arthropoda</taxon>
        <taxon>Crustacea</taxon>
        <taxon>Multicrustacea</taxon>
        <taxon>Malacostraca</taxon>
        <taxon>Eumalacostraca</taxon>
        <taxon>Eucarida</taxon>
        <taxon>Decapoda</taxon>
        <taxon>Pleocyemata</taxon>
        <taxon>Astacidea</taxon>
        <taxon>Parastacoidea</taxon>
        <taxon>Parastacidae</taxon>
        <taxon>Cherax</taxon>
    </lineage>
</organism>
<comment type="subcellular location">
    <subcellularLocation>
        <location evidence="1 6">Membrane</location>
        <topology evidence="1 6">Multi-pass membrane protein</topology>
    </subcellularLocation>
</comment>
<evidence type="ECO:0000256" key="7">
    <source>
        <dbReference type="SAM" id="MobiDB-lite"/>
    </source>
</evidence>
<keyword evidence="5 6" id="KW-0472">Membrane</keyword>
<evidence type="ECO:0000256" key="3">
    <source>
        <dbReference type="ARBA" id="ARBA00022692"/>
    </source>
</evidence>
<evidence type="ECO:0000313" key="10">
    <source>
        <dbReference type="Proteomes" id="UP001445076"/>
    </source>
</evidence>
<comment type="caution">
    <text evidence="6">Lacks conserved residue(s) required for the propagation of feature annotation.</text>
</comment>
<dbReference type="EMBL" id="JARKIK010000045">
    <property type="protein sequence ID" value="KAK8735898.1"/>
    <property type="molecule type" value="Genomic_DNA"/>
</dbReference>
<evidence type="ECO:0000256" key="1">
    <source>
        <dbReference type="ARBA" id="ARBA00004141"/>
    </source>
</evidence>
<name>A0AAW0WU58_CHEQU</name>
<evidence type="ECO:0000256" key="5">
    <source>
        <dbReference type="ARBA" id="ARBA00023136"/>
    </source>
</evidence>
<feature type="transmembrane region" description="Helical" evidence="6">
    <location>
        <begin position="231"/>
        <end position="253"/>
    </location>
</feature>
<dbReference type="Pfam" id="PF04547">
    <property type="entry name" value="Anoctamin"/>
    <property type="match status" value="1"/>
</dbReference>
<comment type="similarity">
    <text evidence="2 6">Belongs to the anoctamin family.</text>
</comment>
<feature type="transmembrane region" description="Helical" evidence="6">
    <location>
        <begin position="387"/>
        <end position="408"/>
    </location>
</feature>
<feature type="transmembrane region" description="Helical" evidence="6">
    <location>
        <begin position="20"/>
        <end position="42"/>
    </location>
</feature>